<dbReference type="PROSITE" id="PS50893">
    <property type="entry name" value="ABC_TRANSPORTER_2"/>
    <property type="match status" value="1"/>
</dbReference>
<proteinExistence type="predicted"/>
<dbReference type="AlphaFoldDB" id="I3XY32"/>
<keyword evidence="3" id="KW-0067">ATP-binding</keyword>
<dbReference type="Pfam" id="PF00005">
    <property type="entry name" value="ABC_tran"/>
    <property type="match status" value="1"/>
</dbReference>
<gene>
    <name evidence="5" type="ordered locus">Sulba_1568</name>
</gene>
<dbReference type="OrthoDB" id="5515229at2"/>
<sequence>MSIVNFEHICVAYEDKNVLHDISLKIEEGEHTAILGANGSGKSTLLKLFSNDIYPRYSEVMKKEVFGKSVWDIWELKKNLGIITNDLHYQFSERSPDLSGFEVALSGFFSSFHLYEHQGFSPLHVKKVEEVLASLEISHLRDKRISSMSTGELRRCIIARSLVHEPKAMILDEPTVGLDIKAQMEFLALLQNLAKERTIILVTHHLEEIFASISQVVLIKEGLIVAHGKKEEVLNDENLSKTFGVSLHVKCENERYVIEKIDFMK</sequence>
<organism evidence="5 6">
    <name type="scientific">Sulfurospirillum barnesii (strain ATCC 700032 / DSM 10660 / SES-3)</name>
    <dbReference type="NCBI Taxonomy" id="760154"/>
    <lineage>
        <taxon>Bacteria</taxon>
        <taxon>Pseudomonadati</taxon>
        <taxon>Campylobacterota</taxon>
        <taxon>Epsilonproteobacteria</taxon>
        <taxon>Campylobacterales</taxon>
        <taxon>Sulfurospirillaceae</taxon>
        <taxon>Sulfurospirillum</taxon>
    </lineage>
</organism>
<dbReference type="STRING" id="760154.Sulba_1568"/>
<dbReference type="eggNOG" id="COG1119">
    <property type="taxonomic scope" value="Bacteria"/>
</dbReference>
<evidence type="ECO:0000259" key="4">
    <source>
        <dbReference type="PROSITE" id="PS50893"/>
    </source>
</evidence>
<dbReference type="EMBL" id="CP003333">
    <property type="protein sequence ID" value="AFL68856.1"/>
    <property type="molecule type" value="Genomic_DNA"/>
</dbReference>
<protein>
    <submittedName>
        <fullName evidence="5">ABC-type molybdenum transport system, ATPase component/photorepair protein PhrA</fullName>
    </submittedName>
</protein>
<dbReference type="PANTHER" id="PTHR42734">
    <property type="entry name" value="METAL TRANSPORT SYSTEM ATP-BINDING PROTEIN TM_0124-RELATED"/>
    <property type="match status" value="1"/>
</dbReference>
<keyword evidence="6" id="KW-1185">Reference proteome</keyword>
<dbReference type="Proteomes" id="UP000006176">
    <property type="component" value="Chromosome"/>
</dbReference>
<evidence type="ECO:0000256" key="2">
    <source>
        <dbReference type="ARBA" id="ARBA00022741"/>
    </source>
</evidence>
<name>I3XY32_SULBS</name>
<evidence type="ECO:0000313" key="5">
    <source>
        <dbReference type="EMBL" id="AFL68856.1"/>
    </source>
</evidence>
<feature type="domain" description="ABC transporter" evidence="4">
    <location>
        <begin position="4"/>
        <end position="246"/>
    </location>
</feature>
<dbReference type="KEGG" id="sba:Sulba_1568"/>
<keyword evidence="2" id="KW-0547">Nucleotide-binding</keyword>
<dbReference type="HOGENOM" id="CLU_000604_1_11_7"/>
<accession>I3XY32</accession>
<dbReference type="GO" id="GO:0005524">
    <property type="term" value="F:ATP binding"/>
    <property type="evidence" value="ECO:0007669"/>
    <property type="project" value="UniProtKB-KW"/>
</dbReference>
<dbReference type="RefSeq" id="WP_014769734.1">
    <property type="nucleotide sequence ID" value="NC_018002.1"/>
</dbReference>
<evidence type="ECO:0000313" key="6">
    <source>
        <dbReference type="Proteomes" id="UP000006176"/>
    </source>
</evidence>
<dbReference type="SMART" id="SM00382">
    <property type="entry name" value="AAA"/>
    <property type="match status" value="1"/>
</dbReference>
<dbReference type="Gene3D" id="3.40.50.300">
    <property type="entry name" value="P-loop containing nucleotide triphosphate hydrolases"/>
    <property type="match status" value="1"/>
</dbReference>
<evidence type="ECO:0000256" key="1">
    <source>
        <dbReference type="ARBA" id="ARBA00022448"/>
    </source>
</evidence>
<keyword evidence="1" id="KW-0813">Transport</keyword>
<dbReference type="InterPro" id="IPR003593">
    <property type="entry name" value="AAA+_ATPase"/>
</dbReference>
<dbReference type="GO" id="GO:0016887">
    <property type="term" value="F:ATP hydrolysis activity"/>
    <property type="evidence" value="ECO:0007669"/>
    <property type="project" value="InterPro"/>
</dbReference>
<dbReference type="PATRIC" id="fig|760154.4.peg.1571"/>
<evidence type="ECO:0000256" key="3">
    <source>
        <dbReference type="ARBA" id="ARBA00022840"/>
    </source>
</evidence>
<dbReference type="SUPFAM" id="SSF52540">
    <property type="entry name" value="P-loop containing nucleoside triphosphate hydrolases"/>
    <property type="match status" value="1"/>
</dbReference>
<dbReference type="InterPro" id="IPR027417">
    <property type="entry name" value="P-loop_NTPase"/>
</dbReference>
<reference evidence="5 6" key="1">
    <citation type="submission" date="2012-06" db="EMBL/GenBank/DDBJ databases">
        <title>Complete sequence of Sulfurospirillum barnesii SES-3.</title>
        <authorList>
            <consortium name="US DOE Joint Genome Institute"/>
            <person name="Lucas S."/>
            <person name="Han J."/>
            <person name="Lapidus A."/>
            <person name="Cheng J.-F."/>
            <person name="Goodwin L."/>
            <person name="Pitluck S."/>
            <person name="Peters L."/>
            <person name="Ovchinnikova G."/>
            <person name="Lu M."/>
            <person name="Detter J.C."/>
            <person name="Han C."/>
            <person name="Tapia R."/>
            <person name="Land M."/>
            <person name="Hauser L."/>
            <person name="Kyrpides N."/>
            <person name="Ivanova N."/>
            <person name="Pagani I."/>
            <person name="Stolz J."/>
            <person name="Arkin A."/>
            <person name="Dehal P."/>
            <person name="Oremland R."/>
            <person name="Saltikov C."/>
            <person name="Basu P."/>
            <person name="Hollibaugh J."/>
            <person name="Newman D."/>
            <person name="Stolyar S."/>
            <person name="Hazen T."/>
            <person name="Woyke T."/>
        </authorList>
    </citation>
    <scope>NUCLEOTIDE SEQUENCE [LARGE SCALE GENOMIC DNA]</scope>
    <source>
        <strain evidence="6">ATCC 700032 / DSM 10660 / SES-3</strain>
    </source>
</reference>
<dbReference type="InterPro" id="IPR050153">
    <property type="entry name" value="Metal_Ion_Import_ABC"/>
</dbReference>
<dbReference type="InterPro" id="IPR003439">
    <property type="entry name" value="ABC_transporter-like_ATP-bd"/>
</dbReference>